<name>E0TGM1_PARBH</name>
<keyword evidence="8" id="KW-0625">Polysaccharide transport</keyword>
<reference evidence="17 18" key="2">
    <citation type="journal article" date="2011" name="J. Bacteriol.">
        <title>Complete genome sequence of strain HTCC2503T of Parvularcula bermudensis, the type species of the order "Parvularculales" in the class Alphaproteobacteria.</title>
        <authorList>
            <person name="Oh H.M."/>
            <person name="Kang I."/>
            <person name="Vergin K.L."/>
            <person name="Kang D."/>
            <person name="Rhee K.H."/>
            <person name="Giovannoni S.J."/>
            <person name="Cho J.C."/>
        </authorList>
    </citation>
    <scope>NUCLEOTIDE SEQUENCE [LARGE SCALE GENOMIC DNA]</scope>
    <source>
        <strain evidence="18">ATCC BAA-594 / HTCC2503 / KCTC 12087</strain>
    </source>
</reference>
<keyword evidence="12" id="KW-0564">Palmitate</keyword>
<dbReference type="KEGG" id="pbr:PB2503_10509"/>
<keyword evidence="14" id="KW-0449">Lipoprotein</keyword>
<evidence type="ECO:0000256" key="11">
    <source>
        <dbReference type="ARBA" id="ARBA00023136"/>
    </source>
</evidence>
<keyword evidence="18" id="KW-1185">Reference proteome</keyword>
<keyword evidence="4" id="KW-1134">Transmembrane beta strand</keyword>
<keyword evidence="3" id="KW-0813">Transport</keyword>
<keyword evidence="13" id="KW-0998">Cell outer membrane</keyword>
<evidence type="ECO:0000256" key="7">
    <source>
        <dbReference type="ARBA" id="ARBA00022729"/>
    </source>
</evidence>
<evidence type="ECO:0000313" key="17">
    <source>
        <dbReference type="EMBL" id="ADM10153.1"/>
    </source>
</evidence>
<dbReference type="GO" id="GO:0015159">
    <property type="term" value="F:polysaccharide transmembrane transporter activity"/>
    <property type="evidence" value="ECO:0007669"/>
    <property type="project" value="InterPro"/>
</dbReference>
<keyword evidence="9" id="KW-0406">Ion transport</keyword>
<dbReference type="Gene3D" id="3.10.560.10">
    <property type="entry name" value="Outer membrane lipoprotein wza domain like"/>
    <property type="match status" value="1"/>
</dbReference>
<dbReference type="eggNOG" id="COG1596">
    <property type="taxonomic scope" value="Bacteria"/>
</dbReference>
<dbReference type="Proteomes" id="UP000001302">
    <property type="component" value="Chromosome"/>
</dbReference>
<dbReference type="GO" id="GO:0009279">
    <property type="term" value="C:cell outer membrane"/>
    <property type="evidence" value="ECO:0007669"/>
    <property type="project" value="UniProtKB-SubCell"/>
</dbReference>
<dbReference type="InterPro" id="IPR054765">
    <property type="entry name" value="SLBB_dom"/>
</dbReference>
<evidence type="ECO:0000259" key="15">
    <source>
        <dbReference type="Pfam" id="PF02563"/>
    </source>
</evidence>
<dbReference type="GO" id="GO:0015288">
    <property type="term" value="F:porin activity"/>
    <property type="evidence" value="ECO:0007669"/>
    <property type="project" value="UniProtKB-KW"/>
</dbReference>
<dbReference type="EMBL" id="CP002156">
    <property type="protein sequence ID" value="ADM10153.1"/>
    <property type="molecule type" value="Genomic_DNA"/>
</dbReference>
<dbReference type="Pfam" id="PF22461">
    <property type="entry name" value="SLBB_2"/>
    <property type="match status" value="1"/>
</dbReference>
<dbReference type="InterPro" id="IPR003715">
    <property type="entry name" value="Poly_export_N"/>
</dbReference>
<keyword evidence="6" id="KW-0812">Transmembrane</keyword>
<evidence type="ECO:0000256" key="6">
    <source>
        <dbReference type="ARBA" id="ARBA00022692"/>
    </source>
</evidence>
<evidence type="ECO:0000256" key="10">
    <source>
        <dbReference type="ARBA" id="ARBA00023114"/>
    </source>
</evidence>
<dbReference type="HOGENOM" id="CLU_038343_3_2_5"/>
<protein>
    <submittedName>
        <fullName evidence="17">Polysaccharide export protein</fullName>
    </submittedName>
</protein>
<feature type="domain" description="SLBB" evidence="16">
    <location>
        <begin position="149"/>
        <end position="229"/>
    </location>
</feature>
<gene>
    <name evidence="17" type="ordered locus">PB2503_10509</name>
</gene>
<proteinExistence type="inferred from homology"/>
<evidence type="ECO:0000256" key="12">
    <source>
        <dbReference type="ARBA" id="ARBA00023139"/>
    </source>
</evidence>
<organism evidence="17 18">
    <name type="scientific">Parvularcula bermudensis (strain ATCC BAA-594 / HTCC2503 / KCTC 12087)</name>
    <dbReference type="NCBI Taxonomy" id="314260"/>
    <lineage>
        <taxon>Bacteria</taxon>
        <taxon>Pseudomonadati</taxon>
        <taxon>Pseudomonadota</taxon>
        <taxon>Alphaproteobacteria</taxon>
        <taxon>Parvularculales</taxon>
        <taxon>Parvularculaceae</taxon>
        <taxon>Parvularcula</taxon>
    </lineage>
</organism>
<keyword evidence="7" id="KW-0732">Signal</keyword>
<evidence type="ECO:0000313" key="18">
    <source>
        <dbReference type="Proteomes" id="UP000001302"/>
    </source>
</evidence>
<evidence type="ECO:0000259" key="16">
    <source>
        <dbReference type="Pfam" id="PF22461"/>
    </source>
</evidence>
<evidence type="ECO:0000256" key="3">
    <source>
        <dbReference type="ARBA" id="ARBA00022448"/>
    </source>
</evidence>
<evidence type="ECO:0000256" key="1">
    <source>
        <dbReference type="ARBA" id="ARBA00004571"/>
    </source>
</evidence>
<dbReference type="PANTHER" id="PTHR33619">
    <property type="entry name" value="POLYSACCHARIDE EXPORT PROTEIN GFCE-RELATED"/>
    <property type="match status" value="1"/>
</dbReference>
<accession>E0TGM1</accession>
<evidence type="ECO:0000256" key="14">
    <source>
        <dbReference type="ARBA" id="ARBA00023288"/>
    </source>
</evidence>
<dbReference type="GO" id="GO:0046930">
    <property type="term" value="C:pore complex"/>
    <property type="evidence" value="ECO:0007669"/>
    <property type="project" value="UniProtKB-KW"/>
</dbReference>
<dbReference type="InterPro" id="IPR049712">
    <property type="entry name" value="Poly_export"/>
</dbReference>
<keyword evidence="10" id="KW-0626">Porin</keyword>
<dbReference type="STRING" id="314260.PB2503_10509"/>
<evidence type="ECO:0000256" key="9">
    <source>
        <dbReference type="ARBA" id="ARBA00023065"/>
    </source>
</evidence>
<sequence>MISSFLHLIVRRYGQVGKRETKAMTVRTVWCGCRWMILGALFALSACAGTSPQPLGGTGTGAEDFAATPQYLIGPYDELEVFVWRAEELSTEVTVRPDGRISTPLVSDMLAAGKTPSQLSDDIAKVLSKYVKTPEVTVIVARFSSTFDQQIRVIGEAQTPRALPYQAGMTVLDVMLSVGGLTEFAAGNRAKLIRGRAEQQKAYQVRLDDLLRQGDVSANVPVLPGDVLLIPVSRF</sequence>
<keyword evidence="11" id="KW-0472">Membrane</keyword>
<comment type="subcellular location">
    <subcellularLocation>
        <location evidence="1">Cell outer membrane</location>
        <topology evidence="1">Multi-pass membrane protein</topology>
    </subcellularLocation>
</comment>
<evidence type="ECO:0000256" key="13">
    <source>
        <dbReference type="ARBA" id="ARBA00023237"/>
    </source>
</evidence>
<evidence type="ECO:0000256" key="2">
    <source>
        <dbReference type="ARBA" id="ARBA00009450"/>
    </source>
</evidence>
<dbReference type="NCBIfam" id="TIGR03027">
    <property type="entry name" value="pepcterm_export"/>
    <property type="match status" value="1"/>
</dbReference>
<evidence type="ECO:0000256" key="4">
    <source>
        <dbReference type="ARBA" id="ARBA00022452"/>
    </source>
</evidence>
<dbReference type="InterPro" id="IPR017477">
    <property type="entry name" value="PEP-CTERM_polysacc_export"/>
</dbReference>
<dbReference type="PANTHER" id="PTHR33619:SF3">
    <property type="entry name" value="POLYSACCHARIDE EXPORT PROTEIN GFCE-RELATED"/>
    <property type="match status" value="1"/>
</dbReference>
<dbReference type="GO" id="GO:0006811">
    <property type="term" value="P:monoatomic ion transport"/>
    <property type="evidence" value="ECO:0007669"/>
    <property type="project" value="UniProtKB-KW"/>
</dbReference>
<evidence type="ECO:0000256" key="8">
    <source>
        <dbReference type="ARBA" id="ARBA00023047"/>
    </source>
</evidence>
<feature type="domain" description="Polysaccharide export protein N-terminal" evidence="15">
    <location>
        <begin position="67"/>
        <end position="140"/>
    </location>
</feature>
<dbReference type="AlphaFoldDB" id="E0TGM1"/>
<evidence type="ECO:0000256" key="5">
    <source>
        <dbReference type="ARBA" id="ARBA00022597"/>
    </source>
</evidence>
<reference evidence="18" key="1">
    <citation type="submission" date="2010-08" db="EMBL/GenBank/DDBJ databases">
        <title>Genome sequence of Parvularcula bermudensis HTCC2503.</title>
        <authorList>
            <person name="Kang D.-M."/>
            <person name="Oh H.-M."/>
            <person name="Cho J.-C."/>
        </authorList>
    </citation>
    <scope>NUCLEOTIDE SEQUENCE [LARGE SCALE GENOMIC DNA]</scope>
    <source>
        <strain evidence="18">ATCC BAA-594 / HTCC2503 / KCTC 12087</strain>
    </source>
</reference>
<dbReference type="Pfam" id="PF02563">
    <property type="entry name" value="Poly_export"/>
    <property type="match status" value="1"/>
</dbReference>
<keyword evidence="5" id="KW-0762">Sugar transport</keyword>
<comment type="similarity">
    <text evidence="2">Belongs to the BexD/CtrA/VexA family.</text>
</comment>